<dbReference type="Gene3D" id="1.10.10.10">
    <property type="entry name" value="Winged helix-like DNA-binding domain superfamily/Winged helix DNA-binding domain"/>
    <property type="match status" value="2"/>
</dbReference>
<sequence length="357" mass="36692">MAIDVREPMGAAATHRAVRVLGYMIGHDPVREDVVARGLGLSVEEVRETLVALERDRLVERAAGGVVGGGARGGRWTALPPRAVLTALLARRRTDPAAREERVDVLDGTGREPADEGAFVEAGEGDLIDVVAGEEPVSSTLRGFRVTAARELLYLVTPSFPPVAALPGGGGDVAVATRAVHETPAVAATGPGYVPGVPGALDVSYTPGTPRTPGLRLAPGETGVRLAPEVPVGLMVVDRSIAVLPASRGPADGSDGVLVVYAPAVVEALVAMFERVWSEAVPSAGRVPAPSRPAPQTGERRRRVLAMAAAGLTDAAIGRALGISPGTVEDEFAALAGELGVRTRFQAGVLAAKRGLI</sequence>
<dbReference type="SMART" id="SM00421">
    <property type="entry name" value="HTH_LUXR"/>
    <property type="match status" value="1"/>
</dbReference>
<dbReference type="RefSeq" id="WP_192864920.1">
    <property type="nucleotide sequence ID" value="NZ_JADAQT010000108.1"/>
</dbReference>
<evidence type="ECO:0000313" key="2">
    <source>
        <dbReference type="EMBL" id="MBE1878394.1"/>
    </source>
</evidence>
<protein>
    <submittedName>
        <fullName evidence="2">Helix-turn-helix transcriptional regulator</fullName>
    </submittedName>
</protein>
<dbReference type="SUPFAM" id="SSF46894">
    <property type="entry name" value="C-terminal effector domain of the bipartite response regulators"/>
    <property type="match status" value="1"/>
</dbReference>
<dbReference type="InterPro" id="IPR000792">
    <property type="entry name" value="Tscrpt_reg_LuxR_C"/>
</dbReference>
<dbReference type="InterPro" id="IPR041614">
    <property type="entry name" value="DprA_WH"/>
</dbReference>
<dbReference type="InterPro" id="IPR036388">
    <property type="entry name" value="WH-like_DNA-bd_sf"/>
</dbReference>
<dbReference type="InterPro" id="IPR051797">
    <property type="entry name" value="TrmB-like"/>
</dbReference>
<comment type="caution">
    <text evidence="2">The sequence shown here is derived from an EMBL/GenBank/DDBJ whole genome shotgun (WGS) entry which is preliminary data.</text>
</comment>
<dbReference type="EMBL" id="JADAQT010000108">
    <property type="protein sequence ID" value="MBE1878394.1"/>
    <property type="molecule type" value="Genomic_DNA"/>
</dbReference>
<dbReference type="PANTHER" id="PTHR34293">
    <property type="entry name" value="HTH-TYPE TRANSCRIPTIONAL REGULATOR TRMBL2"/>
    <property type="match status" value="1"/>
</dbReference>
<evidence type="ECO:0000313" key="3">
    <source>
        <dbReference type="Proteomes" id="UP000625527"/>
    </source>
</evidence>
<dbReference type="Pfam" id="PF17782">
    <property type="entry name" value="WHD_DprA"/>
    <property type="match status" value="1"/>
</dbReference>
<dbReference type="SUPFAM" id="SSF46785">
    <property type="entry name" value="Winged helix' DNA-binding domain"/>
    <property type="match status" value="1"/>
</dbReference>
<dbReference type="PANTHER" id="PTHR34293:SF1">
    <property type="entry name" value="HTH-TYPE TRANSCRIPTIONAL REGULATOR TRMBL2"/>
    <property type="match status" value="1"/>
</dbReference>
<proteinExistence type="predicted"/>
<feature type="domain" description="HTH luxR-type" evidence="1">
    <location>
        <begin position="299"/>
        <end position="351"/>
    </location>
</feature>
<dbReference type="Pfam" id="PF00196">
    <property type="entry name" value="GerE"/>
    <property type="match status" value="1"/>
</dbReference>
<reference evidence="2 3" key="1">
    <citation type="submission" date="2020-10" db="EMBL/GenBank/DDBJ databases">
        <title>Myceligenerans pegani sp. nov., an endophytic actinomycete isolated from Peganum harmala L. in Xinjiang, China.</title>
        <authorList>
            <person name="Xin L."/>
        </authorList>
    </citation>
    <scope>NUCLEOTIDE SEQUENCE [LARGE SCALE GENOMIC DNA]</scope>
    <source>
        <strain evidence="2 3">TRM65318</strain>
    </source>
</reference>
<organism evidence="2 3">
    <name type="scientific">Myceligenerans pegani</name>
    <dbReference type="NCBI Taxonomy" id="2776917"/>
    <lineage>
        <taxon>Bacteria</taxon>
        <taxon>Bacillati</taxon>
        <taxon>Actinomycetota</taxon>
        <taxon>Actinomycetes</taxon>
        <taxon>Micrococcales</taxon>
        <taxon>Promicromonosporaceae</taxon>
        <taxon>Myceligenerans</taxon>
    </lineage>
</organism>
<accession>A0ABR9N5J0</accession>
<dbReference type="Proteomes" id="UP000625527">
    <property type="component" value="Unassembled WGS sequence"/>
</dbReference>
<name>A0ABR9N5J0_9MICO</name>
<keyword evidence="3" id="KW-1185">Reference proteome</keyword>
<evidence type="ECO:0000259" key="1">
    <source>
        <dbReference type="SMART" id="SM00421"/>
    </source>
</evidence>
<dbReference type="InterPro" id="IPR036390">
    <property type="entry name" value="WH_DNA-bd_sf"/>
</dbReference>
<gene>
    <name evidence="2" type="ORF">IHE71_22105</name>
</gene>
<dbReference type="InterPro" id="IPR016032">
    <property type="entry name" value="Sig_transdc_resp-reg_C-effctor"/>
</dbReference>